<evidence type="ECO:0000256" key="6">
    <source>
        <dbReference type="ARBA" id="ARBA00023004"/>
    </source>
</evidence>
<keyword evidence="17" id="KW-0675">Receptor</keyword>
<dbReference type="GO" id="GO:0009279">
    <property type="term" value="C:cell outer membrane"/>
    <property type="evidence" value="ECO:0007669"/>
    <property type="project" value="UniProtKB-SubCell"/>
</dbReference>
<dbReference type="Pfam" id="PF00593">
    <property type="entry name" value="TonB_dep_Rec_b-barrel"/>
    <property type="match status" value="1"/>
</dbReference>
<keyword evidence="9 11" id="KW-0472">Membrane</keyword>
<reference evidence="17 18" key="1">
    <citation type="submission" date="2018-04" db="EMBL/GenBank/DDBJ databases">
        <title>Novel species isolated from glacier.</title>
        <authorList>
            <person name="Liu Q."/>
            <person name="Xin Y.-H."/>
        </authorList>
    </citation>
    <scope>NUCLEOTIDE SEQUENCE [LARGE SCALE GENOMIC DNA]</scope>
    <source>
        <strain evidence="17 18">GT1R17</strain>
    </source>
</reference>
<keyword evidence="18" id="KW-1185">Reference proteome</keyword>
<feature type="compositionally biased region" description="Low complexity" evidence="13">
    <location>
        <begin position="286"/>
        <end position="298"/>
    </location>
</feature>
<keyword evidence="4" id="KW-0410">Iron transport</keyword>
<comment type="subcellular location">
    <subcellularLocation>
        <location evidence="1 11">Cell outer membrane</location>
        <topology evidence="1 11">Multi-pass membrane protein</topology>
    </subcellularLocation>
</comment>
<evidence type="ECO:0000256" key="14">
    <source>
        <dbReference type="SAM" id="SignalP"/>
    </source>
</evidence>
<dbReference type="GO" id="GO:0006826">
    <property type="term" value="P:iron ion transport"/>
    <property type="evidence" value="ECO:0007669"/>
    <property type="project" value="UniProtKB-KW"/>
</dbReference>
<evidence type="ECO:0000256" key="3">
    <source>
        <dbReference type="ARBA" id="ARBA00022452"/>
    </source>
</evidence>
<feature type="domain" description="TonB-dependent receptor plug" evidence="16">
    <location>
        <begin position="54"/>
        <end position="159"/>
    </location>
</feature>
<dbReference type="SUPFAM" id="SSF56935">
    <property type="entry name" value="Porins"/>
    <property type="match status" value="1"/>
</dbReference>
<feature type="domain" description="TonB-dependent receptor-like beta-barrel" evidence="15">
    <location>
        <begin position="297"/>
        <end position="791"/>
    </location>
</feature>
<name>A0A2T5MKF9_9GAMM</name>
<dbReference type="InterPro" id="IPR036942">
    <property type="entry name" value="Beta-barrel_TonB_sf"/>
</dbReference>
<evidence type="ECO:0000256" key="13">
    <source>
        <dbReference type="SAM" id="MobiDB-lite"/>
    </source>
</evidence>
<evidence type="ECO:0000256" key="8">
    <source>
        <dbReference type="ARBA" id="ARBA00023077"/>
    </source>
</evidence>
<keyword evidence="6" id="KW-0408">Iron</keyword>
<evidence type="ECO:0000256" key="7">
    <source>
        <dbReference type="ARBA" id="ARBA00023065"/>
    </source>
</evidence>
<evidence type="ECO:0000259" key="16">
    <source>
        <dbReference type="Pfam" id="PF07715"/>
    </source>
</evidence>
<evidence type="ECO:0000256" key="9">
    <source>
        <dbReference type="ARBA" id="ARBA00023136"/>
    </source>
</evidence>
<dbReference type="InterPro" id="IPR000531">
    <property type="entry name" value="Beta-barrel_TonB"/>
</dbReference>
<dbReference type="EMBL" id="QANS01000001">
    <property type="protein sequence ID" value="PTU33055.1"/>
    <property type="molecule type" value="Genomic_DNA"/>
</dbReference>
<dbReference type="InterPro" id="IPR012910">
    <property type="entry name" value="Plug_dom"/>
</dbReference>
<evidence type="ECO:0000256" key="2">
    <source>
        <dbReference type="ARBA" id="ARBA00022448"/>
    </source>
</evidence>
<keyword evidence="5 11" id="KW-0812">Transmembrane</keyword>
<feature type="chain" id="PRO_5015747953" evidence="14">
    <location>
        <begin position="33"/>
        <end position="830"/>
    </location>
</feature>
<accession>A0A2T5MKF9</accession>
<keyword evidence="10 11" id="KW-0998">Cell outer membrane</keyword>
<keyword evidence="3 11" id="KW-1134">Transmembrane beta strand</keyword>
<proteinExistence type="inferred from homology"/>
<evidence type="ECO:0000256" key="12">
    <source>
        <dbReference type="RuleBase" id="RU003357"/>
    </source>
</evidence>
<gene>
    <name evidence="17" type="ORF">CJD38_02825</name>
</gene>
<dbReference type="Pfam" id="PF07715">
    <property type="entry name" value="Plug"/>
    <property type="match status" value="1"/>
</dbReference>
<dbReference type="PANTHER" id="PTHR32552">
    <property type="entry name" value="FERRICHROME IRON RECEPTOR-RELATED"/>
    <property type="match status" value="1"/>
</dbReference>
<sequence length="830" mass="90471">MRKIMNYRLAAPLPRLAFACALAAAALTEAHAADPEQRVLPTVIVTGQKMAQTLEQVPASVTSIDGDFMREIGVMDVDTMQNYAANVTILMTSSAAQVSVRGLGTPNSNQASDPSVGTVIDGVFYGRSSFATAFVSDVDRFEVLRGPQGTLFGKNSTAGLLNIVTRAPEEDGVNARMEVLTAGYGARTYRPMLNLPLMEGVAVRFSGNYSMSDGVLYNTFLKRDERNPRQYTSRLRISVEPAEGWRGDIEGFTSNQFENFNIFKIISASEAMTQLIKDRDPDFDSNPRSNRNSSNVPSKEASIISGANFTLTHDMGGTLDIKNLEFTSISAYGEQFTKARDLDADFTPVVFIRDSLIQPSPYRQFSQELRFSGNNPTLLGWGHGFSFVTGLYYFDSNFKTSDKFEIERLSEALAYEGAANGDDIPQPIRGAIYQASPLLETVLSALTSAGIDTAQAARVNLTQHDKAYAIFGQFEHMFLPEWALIGGARFGYEKKDGVASSESNGLPVISLLPQQLQDELTQNAVVSPIISQLTGQPAKCGISIISLIAHQCNHVSPVSIEERDFSPKLGVKWTPSRNTSAYATFSRGFKSGGFNALPLAPDNLEFKAERATSYEVGGKTRLMGGSMNISASVFSTDFDNLQISSFQDNSFVILNAAAARSRGFEVDSRWLLPIRGLSLSSSLGFADARYKSYHEAPAIAGSGKSTQDLTGKPLAFAPRWTGSLIPSYSQNVDPLGLVATFAADILYRSSRYLDVDDDERKLQPSTTILNARAIIARPDDSWVISVAAQNITNQLIYDQIVGQPLAPGNLAGVRTDRGRFYTANLTMNFQ</sequence>
<evidence type="ECO:0000313" key="18">
    <source>
        <dbReference type="Proteomes" id="UP000244248"/>
    </source>
</evidence>
<evidence type="ECO:0000256" key="10">
    <source>
        <dbReference type="ARBA" id="ARBA00023237"/>
    </source>
</evidence>
<keyword evidence="7" id="KW-0406">Ion transport</keyword>
<evidence type="ECO:0000256" key="1">
    <source>
        <dbReference type="ARBA" id="ARBA00004571"/>
    </source>
</evidence>
<comment type="caution">
    <text evidence="17">The sequence shown here is derived from an EMBL/GenBank/DDBJ whole genome shotgun (WGS) entry which is preliminary data.</text>
</comment>
<comment type="similarity">
    <text evidence="11 12">Belongs to the TonB-dependent receptor family.</text>
</comment>
<evidence type="ECO:0000256" key="4">
    <source>
        <dbReference type="ARBA" id="ARBA00022496"/>
    </source>
</evidence>
<protein>
    <submittedName>
        <fullName evidence="17">TonB-dependent receptor</fullName>
    </submittedName>
</protein>
<dbReference type="AlphaFoldDB" id="A0A2T5MKF9"/>
<feature type="region of interest" description="Disordered" evidence="13">
    <location>
        <begin position="278"/>
        <end position="299"/>
    </location>
</feature>
<evidence type="ECO:0000256" key="11">
    <source>
        <dbReference type="PROSITE-ProRule" id="PRU01360"/>
    </source>
</evidence>
<dbReference type="InterPro" id="IPR039426">
    <property type="entry name" value="TonB-dep_rcpt-like"/>
</dbReference>
<keyword evidence="2 11" id="KW-0813">Transport</keyword>
<feature type="signal peptide" evidence="14">
    <location>
        <begin position="1"/>
        <end position="32"/>
    </location>
</feature>
<evidence type="ECO:0000256" key="5">
    <source>
        <dbReference type="ARBA" id="ARBA00022692"/>
    </source>
</evidence>
<organism evidence="17 18">
    <name type="scientific">Stenotrophobium rhamnosiphilum</name>
    <dbReference type="NCBI Taxonomy" id="2029166"/>
    <lineage>
        <taxon>Bacteria</taxon>
        <taxon>Pseudomonadati</taxon>
        <taxon>Pseudomonadota</taxon>
        <taxon>Gammaproteobacteria</taxon>
        <taxon>Nevskiales</taxon>
        <taxon>Nevskiaceae</taxon>
        <taxon>Stenotrophobium</taxon>
    </lineage>
</organism>
<dbReference type="PANTHER" id="PTHR32552:SF81">
    <property type="entry name" value="TONB-DEPENDENT OUTER MEMBRANE RECEPTOR"/>
    <property type="match status" value="1"/>
</dbReference>
<keyword evidence="8 12" id="KW-0798">TonB box</keyword>
<evidence type="ECO:0000313" key="17">
    <source>
        <dbReference type="EMBL" id="PTU33055.1"/>
    </source>
</evidence>
<evidence type="ECO:0000259" key="15">
    <source>
        <dbReference type="Pfam" id="PF00593"/>
    </source>
</evidence>
<dbReference type="Proteomes" id="UP000244248">
    <property type="component" value="Unassembled WGS sequence"/>
</dbReference>
<keyword evidence="14" id="KW-0732">Signal</keyword>
<dbReference type="PROSITE" id="PS52016">
    <property type="entry name" value="TONB_DEPENDENT_REC_3"/>
    <property type="match status" value="1"/>
</dbReference>
<dbReference type="Gene3D" id="2.40.170.20">
    <property type="entry name" value="TonB-dependent receptor, beta-barrel domain"/>
    <property type="match status" value="1"/>
</dbReference>